<protein>
    <submittedName>
        <fullName evidence="1">Uncharacterized protein</fullName>
    </submittedName>
</protein>
<evidence type="ECO:0000313" key="1">
    <source>
        <dbReference type="EMBL" id="DAD70703.1"/>
    </source>
</evidence>
<name>A0A8S5LLH6_9CAUD</name>
<sequence length="43" mass="5349">MSYNWYVLEDTEPEVWDNEYEPTERDWALWIYGSSENELEVIF</sequence>
<accession>A0A8S5LLH6</accession>
<organism evidence="1">
    <name type="scientific">Siphoviridae sp. ctKcB20</name>
    <dbReference type="NCBI Taxonomy" id="2827568"/>
    <lineage>
        <taxon>Viruses</taxon>
        <taxon>Duplodnaviria</taxon>
        <taxon>Heunggongvirae</taxon>
        <taxon>Uroviricota</taxon>
        <taxon>Caudoviricetes</taxon>
    </lineage>
</organism>
<proteinExistence type="predicted"/>
<dbReference type="EMBL" id="BK015870">
    <property type="protein sequence ID" value="DAD70703.1"/>
    <property type="molecule type" value="Genomic_DNA"/>
</dbReference>
<reference evidence="1" key="1">
    <citation type="journal article" date="2021" name="Proc. Natl. Acad. Sci. U.S.A.">
        <title>A Catalog of Tens of Thousands of Viruses from Human Metagenomes Reveals Hidden Associations with Chronic Diseases.</title>
        <authorList>
            <person name="Tisza M.J."/>
            <person name="Buck C.B."/>
        </authorList>
    </citation>
    <scope>NUCLEOTIDE SEQUENCE</scope>
    <source>
        <strain evidence="1">CtKcB20</strain>
    </source>
</reference>